<accession>A0A834H6A5</accession>
<dbReference type="OrthoDB" id="1828960at2759"/>
<reference evidence="2" key="1">
    <citation type="submission" date="2019-11" db="EMBL/GenBank/DDBJ databases">
        <authorList>
            <person name="Liu Y."/>
            <person name="Hou J."/>
            <person name="Li T.-Q."/>
            <person name="Guan C.-H."/>
            <person name="Wu X."/>
            <person name="Wu H.-Z."/>
            <person name="Ling F."/>
            <person name="Zhang R."/>
            <person name="Shi X.-G."/>
            <person name="Ren J.-P."/>
            <person name="Chen E.-F."/>
            <person name="Sun J.-M."/>
        </authorList>
    </citation>
    <scope>NUCLEOTIDE SEQUENCE</scope>
    <source>
        <strain evidence="2">Adult_tree_wgs_1</strain>
        <tissue evidence="2">Leaves</tissue>
    </source>
</reference>
<sequence>MLRLKRATNKPPRVPIPNVASTSRQPGIEEGDEILKDIEEEEEMMENPEQGAQVGSRRKRTSEKVKADKQASYLTTIPPERAKQSVWQKLLFCQGVPTMNSHRKLKREIRENARRQQRIDHKLDYVLGRQERSVSEPYVPPPDEEVEDSDDFAGEEPKSGDEE</sequence>
<comment type="caution">
    <text evidence="2">The sequence shown here is derived from an EMBL/GenBank/DDBJ whole genome shotgun (WGS) entry which is preliminary data.</text>
</comment>
<evidence type="ECO:0000313" key="2">
    <source>
        <dbReference type="EMBL" id="KAF7146419.1"/>
    </source>
</evidence>
<evidence type="ECO:0000256" key="1">
    <source>
        <dbReference type="SAM" id="MobiDB-lite"/>
    </source>
</evidence>
<gene>
    <name evidence="2" type="ORF">RHSIM_Rhsim04G0138300</name>
</gene>
<keyword evidence="3" id="KW-1185">Reference proteome</keyword>
<feature type="compositionally biased region" description="Acidic residues" evidence="1">
    <location>
        <begin position="142"/>
        <end position="154"/>
    </location>
</feature>
<feature type="region of interest" description="Disordered" evidence="1">
    <location>
        <begin position="43"/>
        <end position="76"/>
    </location>
</feature>
<protein>
    <submittedName>
        <fullName evidence="2">Uncharacterized protein</fullName>
    </submittedName>
</protein>
<name>A0A834H6A5_RHOSS</name>
<dbReference type="AlphaFoldDB" id="A0A834H6A5"/>
<dbReference type="EMBL" id="WJXA01000004">
    <property type="protein sequence ID" value="KAF7146419.1"/>
    <property type="molecule type" value="Genomic_DNA"/>
</dbReference>
<evidence type="ECO:0000313" key="3">
    <source>
        <dbReference type="Proteomes" id="UP000626092"/>
    </source>
</evidence>
<organism evidence="2 3">
    <name type="scientific">Rhododendron simsii</name>
    <name type="common">Sims's rhododendron</name>
    <dbReference type="NCBI Taxonomy" id="118357"/>
    <lineage>
        <taxon>Eukaryota</taxon>
        <taxon>Viridiplantae</taxon>
        <taxon>Streptophyta</taxon>
        <taxon>Embryophyta</taxon>
        <taxon>Tracheophyta</taxon>
        <taxon>Spermatophyta</taxon>
        <taxon>Magnoliopsida</taxon>
        <taxon>eudicotyledons</taxon>
        <taxon>Gunneridae</taxon>
        <taxon>Pentapetalae</taxon>
        <taxon>asterids</taxon>
        <taxon>Ericales</taxon>
        <taxon>Ericaceae</taxon>
        <taxon>Ericoideae</taxon>
        <taxon>Rhodoreae</taxon>
        <taxon>Rhododendron</taxon>
    </lineage>
</organism>
<feature type="region of interest" description="Disordered" evidence="1">
    <location>
        <begin position="104"/>
        <end position="163"/>
    </location>
</feature>
<feature type="region of interest" description="Disordered" evidence="1">
    <location>
        <begin position="1"/>
        <end position="30"/>
    </location>
</feature>
<feature type="compositionally biased region" description="Basic and acidic residues" evidence="1">
    <location>
        <begin position="108"/>
        <end position="134"/>
    </location>
</feature>
<proteinExistence type="predicted"/>
<dbReference type="Proteomes" id="UP000626092">
    <property type="component" value="Unassembled WGS sequence"/>
</dbReference>